<proteinExistence type="predicted"/>
<dbReference type="Pfam" id="PF00632">
    <property type="entry name" value="HECT"/>
    <property type="match status" value="1"/>
</dbReference>
<accession>H8X7R3</accession>
<reference evidence="7 8" key="1">
    <citation type="journal article" date="2012" name="PLoS ONE">
        <title>Sequence and analysis of the genome of the pathogenic yeast Candida orthopsilosis.</title>
        <authorList>
            <person name="Riccombeni A."/>
            <person name="Vidanes G."/>
            <person name="Proux-Wera E."/>
            <person name="Wolfe K.H."/>
            <person name="Butler G."/>
        </authorList>
    </citation>
    <scope>NUCLEOTIDE SEQUENCE [LARGE SCALE GENOMIC DNA]</scope>
    <source>
        <strain evidence="7 8">Co 90-125</strain>
    </source>
</reference>
<dbReference type="SMART" id="SM00119">
    <property type="entry name" value="HECTc"/>
    <property type="match status" value="1"/>
</dbReference>
<dbReference type="RefSeq" id="XP_003869980.1">
    <property type="nucleotide sequence ID" value="XM_003869931.1"/>
</dbReference>
<evidence type="ECO:0000256" key="3">
    <source>
        <dbReference type="ARBA" id="ARBA00022679"/>
    </source>
</evidence>
<dbReference type="EC" id="2.3.2.26" evidence="2"/>
<dbReference type="GO" id="GO:0061630">
    <property type="term" value="F:ubiquitin protein ligase activity"/>
    <property type="evidence" value="ECO:0007669"/>
    <property type="project" value="UniProtKB-EC"/>
</dbReference>
<dbReference type="InterPro" id="IPR044611">
    <property type="entry name" value="E3A/B/C-like"/>
</dbReference>
<dbReference type="KEGG" id="cot:CORT_0E02620"/>
<gene>
    <name evidence="7" type="ORF">CORT_0E02620</name>
</gene>
<dbReference type="GeneID" id="14540979"/>
<dbReference type="CDD" id="cd00078">
    <property type="entry name" value="HECTc"/>
    <property type="match status" value="1"/>
</dbReference>
<dbReference type="EMBL" id="HE681723">
    <property type="protein sequence ID" value="CCG23849.1"/>
    <property type="molecule type" value="Genomic_DNA"/>
</dbReference>
<evidence type="ECO:0000256" key="2">
    <source>
        <dbReference type="ARBA" id="ARBA00012485"/>
    </source>
</evidence>
<dbReference type="SUPFAM" id="SSF56204">
    <property type="entry name" value="Hect, E3 ligase catalytic domain"/>
    <property type="match status" value="1"/>
</dbReference>
<keyword evidence="8" id="KW-1185">Reference proteome</keyword>
<dbReference type="AlphaFoldDB" id="H8X7R3"/>
<evidence type="ECO:0000259" key="6">
    <source>
        <dbReference type="PROSITE" id="PS50237"/>
    </source>
</evidence>
<feature type="active site" description="Glycyl thioester intermediate" evidence="5">
    <location>
        <position position="929"/>
    </location>
</feature>
<keyword evidence="4 5" id="KW-0833">Ubl conjugation pathway</keyword>
<dbReference type="FunFam" id="3.30.2410.10:FF:000011">
    <property type="entry name" value="Putative Ubiquitin-protein ligase E3C"/>
    <property type="match status" value="1"/>
</dbReference>
<dbReference type="PANTHER" id="PTHR45700">
    <property type="entry name" value="UBIQUITIN-PROTEIN LIGASE E3C"/>
    <property type="match status" value="1"/>
</dbReference>
<feature type="domain" description="HECT" evidence="6">
    <location>
        <begin position="615"/>
        <end position="961"/>
    </location>
</feature>
<dbReference type="OrthoDB" id="8068875at2759"/>
<dbReference type="GO" id="GO:0006511">
    <property type="term" value="P:ubiquitin-dependent protein catabolic process"/>
    <property type="evidence" value="ECO:0007669"/>
    <property type="project" value="TreeGrafter"/>
</dbReference>
<dbReference type="InterPro" id="IPR035983">
    <property type="entry name" value="Hect_E3_ubiquitin_ligase"/>
</dbReference>
<dbReference type="Gene3D" id="3.30.2410.10">
    <property type="entry name" value="Hect, E3 ligase catalytic domain"/>
    <property type="match status" value="1"/>
</dbReference>
<name>H8X7R3_CANO9</name>
<dbReference type="PROSITE" id="PS50237">
    <property type="entry name" value="HECT"/>
    <property type="match status" value="1"/>
</dbReference>
<evidence type="ECO:0000256" key="4">
    <source>
        <dbReference type="ARBA" id="ARBA00022786"/>
    </source>
</evidence>
<dbReference type="GO" id="GO:0000209">
    <property type="term" value="P:protein polyubiquitination"/>
    <property type="evidence" value="ECO:0007669"/>
    <property type="project" value="InterPro"/>
</dbReference>
<dbReference type="eggNOG" id="KOG0942">
    <property type="taxonomic scope" value="Eukaryota"/>
</dbReference>
<organism evidence="7 8">
    <name type="scientific">Candida orthopsilosis (strain 90-125)</name>
    <name type="common">Yeast</name>
    <dbReference type="NCBI Taxonomy" id="1136231"/>
    <lineage>
        <taxon>Eukaryota</taxon>
        <taxon>Fungi</taxon>
        <taxon>Dikarya</taxon>
        <taxon>Ascomycota</taxon>
        <taxon>Saccharomycotina</taxon>
        <taxon>Pichiomycetes</taxon>
        <taxon>Debaryomycetaceae</taxon>
        <taxon>Candida/Lodderomyces clade</taxon>
        <taxon>Candida</taxon>
    </lineage>
</organism>
<evidence type="ECO:0000313" key="8">
    <source>
        <dbReference type="Proteomes" id="UP000005018"/>
    </source>
</evidence>
<dbReference type="InterPro" id="IPR000569">
    <property type="entry name" value="HECT_dom"/>
</dbReference>
<evidence type="ECO:0000313" key="7">
    <source>
        <dbReference type="EMBL" id="CCG23849.1"/>
    </source>
</evidence>
<protein>
    <recommendedName>
        <fullName evidence="2">HECT-type E3 ubiquitin transferase</fullName>
        <ecNumber evidence="2">2.3.2.26</ecNumber>
    </recommendedName>
</protein>
<evidence type="ECO:0000256" key="1">
    <source>
        <dbReference type="ARBA" id="ARBA00000885"/>
    </source>
</evidence>
<dbReference type="Proteomes" id="UP000005018">
    <property type="component" value="Chromosome 5"/>
</dbReference>
<dbReference type="Gene3D" id="3.30.2160.10">
    <property type="entry name" value="Hect, E3 ligase catalytic domain"/>
    <property type="match status" value="1"/>
</dbReference>
<dbReference type="HOGENOM" id="CLU_002173_2_3_1"/>
<sequence length="961" mass="111560">MFNFTGETKRRNVNLGDKKRTGFGGFGTNAFLEQSRKEREQREQQRLREKSATALQHAVRSYLKSKEEIEKLRHDWLDTDFKDVNLWHYISQFATLVRWFTSKGEIEQGKLIEVVSKLLNDVEETHLEPSNENQAALFYLGQFLSSRLSQKKIRSLLKWQMFHIIKALYEKFHFSSTYLLSQLGFFIQSERQESEHREKATTALDLAYRIAHSLLKNNRASSFASSLLSILALDVYTRPNENYLEVLHDFTNKKQSEIDDYLKENESAKDKLLYMMVNFLTIHGDGAYTIQDLHLIHSLLKYNQALVLDNYPDERESQQMKDKGMSAIVLPPSKMKTLEKMYTADFLQNLLNLGGINPQVSSDTLAKLIALNPSWKQLVLNQICVDPSNILTICSQFLKRAEELQPTSENFENALLSGDFFNSLVLFEEVYSYWLIVSNDTESFQQTGIYGELLVGLCNFLKLLCTCFAKKSDLGNKYLRQKTFTLVDQLYLKNLRLKFLPPDFWLATQCSYNFDKLLSYVIQDYMEDSIDDDDDNKEREAFLQSMPNTYREMLTLLKHVPYFIPFNDRVKIFQQLIEVDSQNSSPYWGFMEPRVKAEIRRQNLLQDAFEAFSKMGNSFKNRIQVEFFNEYGPEAGIDGGGITKEFLTSVVKEGFDPVQGLFKETGDNQIYPNEEICLKMKLGQDVYDARGKLEYIQFMGMCVGKCLYENVLIDVSFAPFFINKWCMDGFKNTVNDLSYFDGELFTNLIKLTHMSNEELQHLDLVFAINEKVDGETYNFELIPNGKSIEVNKLNVQYYLHKFADFKLNQLLLPQTKAFLSGLFSIIPRKWFMMFDYYELQMLISGGKKDVDVNDWQNNVEYGGYLPHDISIRYFWEIVNEMSPQEKSKLIKFVTSVSRAPLLGFGVLNPKFGIRNSGRDVTRLPTASTCVNLLKLPDYQNKQIMKEKLLYAINTESGFDLS</sequence>
<dbReference type="PANTHER" id="PTHR45700:SF2">
    <property type="entry name" value="UBIQUITIN-PROTEIN LIGASE E3C"/>
    <property type="match status" value="1"/>
</dbReference>
<keyword evidence="3" id="KW-0808">Transferase</keyword>
<dbReference type="Gene3D" id="3.90.1750.10">
    <property type="entry name" value="Hect, E3 ligase catalytic domains"/>
    <property type="match status" value="1"/>
</dbReference>
<comment type="catalytic activity">
    <reaction evidence="1">
        <text>S-ubiquitinyl-[E2 ubiquitin-conjugating enzyme]-L-cysteine + [acceptor protein]-L-lysine = [E2 ubiquitin-conjugating enzyme]-L-cysteine + N(6)-ubiquitinyl-[acceptor protein]-L-lysine.</text>
        <dbReference type="EC" id="2.3.2.26"/>
    </reaction>
</comment>
<evidence type="ECO:0000256" key="5">
    <source>
        <dbReference type="PROSITE-ProRule" id="PRU00104"/>
    </source>
</evidence>